<protein>
    <submittedName>
        <fullName evidence="4">Phospholipid/cholesterol/gamma-HCH transport system substrate-binding protein</fullName>
    </submittedName>
</protein>
<comment type="caution">
    <text evidence="4">The sequence shown here is derived from an EMBL/GenBank/DDBJ whole genome shotgun (WGS) entry which is preliminary data.</text>
</comment>
<dbReference type="PANTHER" id="PTHR33371:SF18">
    <property type="entry name" value="MCE-FAMILY PROTEIN MCE3C"/>
    <property type="match status" value="1"/>
</dbReference>
<accession>A0A7W3MYM6</accession>
<dbReference type="GO" id="GO:0005576">
    <property type="term" value="C:extracellular region"/>
    <property type="evidence" value="ECO:0007669"/>
    <property type="project" value="TreeGrafter"/>
</dbReference>
<keyword evidence="5" id="KW-1185">Reference proteome</keyword>
<sequence length="341" mass="37000">MKPITERNPVPIAVIGLVLLLVLGLVAYRADDLPVIGGGTTYTAHFNEAAGLNTSSEVRVAGVKVGEVTKVELDRGKVKVSFRVKDVWIGNASHAAIAIQTLLGDKYLAITPLGGAAQDPDQTIPVERTDEPYDVTQAFQELGRTTGQLDTAKVAESLRVISATFKDTPADVRRALDGMTALSKTISSRDDRLARLLQGSDRLTGTLADQNGQFEALLRDGNLLLEELRLRREAIHRLLVATRALSRELVGLVRDAEDDLRPMLRSLDRVTQILVDNQRNLDKALATVGPYYRVVNNAVGNGRWTDGYLCGLITPELLKDTPYDGNTPPEGCMPPKAGGEN</sequence>
<dbReference type="AlphaFoldDB" id="A0A7W3MYM6"/>
<dbReference type="RefSeq" id="WP_182705825.1">
    <property type="nucleotide sequence ID" value="NZ_JACJII010000001.1"/>
</dbReference>
<gene>
    <name evidence="4" type="ORF">HNR21_003197</name>
</gene>
<feature type="domain" description="Mce/MlaD" evidence="2">
    <location>
        <begin position="39"/>
        <end position="112"/>
    </location>
</feature>
<proteinExistence type="predicted"/>
<dbReference type="Proteomes" id="UP000539313">
    <property type="component" value="Unassembled WGS sequence"/>
</dbReference>
<dbReference type="NCBIfam" id="TIGR00996">
    <property type="entry name" value="Mtu_fam_mce"/>
    <property type="match status" value="1"/>
</dbReference>
<dbReference type="Pfam" id="PF02470">
    <property type="entry name" value="MlaD"/>
    <property type="match status" value="1"/>
</dbReference>
<evidence type="ECO:0000313" key="5">
    <source>
        <dbReference type="Proteomes" id="UP000539313"/>
    </source>
</evidence>
<feature type="region of interest" description="Disordered" evidence="1">
    <location>
        <begin position="321"/>
        <end position="341"/>
    </location>
</feature>
<dbReference type="Pfam" id="PF11887">
    <property type="entry name" value="Mce4_CUP1"/>
    <property type="match status" value="1"/>
</dbReference>
<dbReference type="PANTHER" id="PTHR33371">
    <property type="entry name" value="INTERMEMBRANE PHOSPHOLIPID TRANSPORT SYSTEM BINDING PROTEIN MLAD-RELATED"/>
    <property type="match status" value="1"/>
</dbReference>
<dbReference type="InterPro" id="IPR024516">
    <property type="entry name" value="Mce_C"/>
</dbReference>
<dbReference type="InterPro" id="IPR052336">
    <property type="entry name" value="MlaD_Phospholipid_Transporter"/>
</dbReference>
<dbReference type="InterPro" id="IPR003399">
    <property type="entry name" value="Mce/MlaD"/>
</dbReference>
<evidence type="ECO:0000313" key="4">
    <source>
        <dbReference type="EMBL" id="MBA9004315.1"/>
    </source>
</evidence>
<evidence type="ECO:0000259" key="3">
    <source>
        <dbReference type="Pfam" id="PF11887"/>
    </source>
</evidence>
<feature type="domain" description="Mammalian cell entry C-terminal" evidence="3">
    <location>
        <begin position="120"/>
        <end position="302"/>
    </location>
</feature>
<reference evidence="4 5" key="1">
    <citation type="submission" date="2020-08" db="EMBL/GenBank/DDBJ databases">
        <title>Sequencing the genomes of 1000 actinobacteria strains.</title>
        <authorList>
            <person name="Klenk H.-P."/>
        </authorList>
    </citation>
    <scope>NUCLEOTIDE SEQUENCE [LARGE SCALE GENOMIC DNA]</scope>
    <source>
        <strain evidence="4 5">DSM 45823</strain>
    </source>
</reference>
<evidence type="ECO:0000256" key="1">
    <source>
        <dbReference type="SAM" id="MobiDB-lite"/>
    </source>
</evidence>
<evidence type="ECO:0000259" key="2">
    <source>
        <dbReference type="Pfam" id="PF02470"/>
    </source>
</evidence>
<dbReference type="PRINTS" id="PR01782">
    <property type="entry name" value="MCEVIRFACTOR"/>
</dbReference>
<dbReference type="EMBL" id="JACJII010000001">
    <property type="protein sequence ID" value="MBA9004315.1"/>
    <property type="molecule type" value="Genomic_DNA"/>
</dbReference>
<dbReference type="InterPro" id="IPR005693">
    <property type="entry name" value="Mce"/>
</dbReference>
<name>A0A7W3MYM6_9ACTN</name>
<organism evidence="4 5">
    <name type="scientific">Thermomonospora cellulosilytica</name>
    <dbReference type="NCBI Taxonomy" id="1411118"/>
    <lineage>
        <taxon>Bacteria</taxon>
        <taxon>Bacillati</taxon>
        <taxon>Actinomycetota</taxon>
        <taxon>Actinomycetes</taxon>
        <taxon>Streptosporangiales</taxon>
        <taxon>Thermomonosporaceae</taxon>
        <taxon>Thermomonospora</taxon>
    </lineage>
</organism>